<name>A0A915HWL6_ROMCU</name>
<keyword evidence="1" id="KW-0732">Signal</keyword>
<protein>
    <submittedName>
        <fullName evidence="3">Uncharacterized protein</fullName>
    </submittedName>
</protein>
<dbReference type="Proteomes" id="UP000887565">
    <property type="component" value="Unplaced"/>
</dbReference>
<organism evidence="2 3">
    <name type="scientific">Romanomermis culicivorax</name>
    <name type="common">Nematode worm</name>
    <dbReference type="NCBI Taxonomy" id="13658"/>
    <lineage>
        <taxon>Eukaryota</taxon>
        <taxon>Metazoa</taxon>
        <taxon>Ecdysozoa</taxon>
        <taxon>Nematoda</taxon>
        <taxon>Enoplea</taxon>
        <taxon>Dorylaimia</taxon>
        <taxon>Mermithida</taxon>
        <taxon>Mermithoidea</taxon>
        <taxon>Mermithidae</taxon>
        <taxon>Romanomermis</taxon>
    </lineage>
</organism>
<dbReference type="WBParaSite" id="nRc.2.0.1.t06284-RA">
    <property type="protein sequence ID" value="nRc.2.0.1.t06284-RA"/>
    <property type="gene ID" value="nRc.2.0.1.g06284"/>
</dbReference>
<keyword evidence="2" id="KW-1185">Reference proteome</keyword>
<evidence type="ECO:0000313" key="3">
    <source>
        <dbReference type="WBParaSite" id="nRc.2.0.1.t06284-RA"/>
    </source>
</evidence>
<proteinExistence type="predicted"/>
<evidence type="ECO:0000256" key="1">
    <source>
        <dbReference type="SAM" id="SignalP"/>
    </source>
</evidence>
<accession>A0A915HWL6</accession>
<feature type="signal peptide" evidence="1">
    <location>
        <begin position="1"/>
        <end position="23"/>
    </location>
</feature>
<dbReference type="AlphaFoldDB" id="A0A915HWL6"/>
<feature type="chain" id="PRO_5037065639" evidence="1">
    <location>
        <begin position="24"/>
        <end position="127"/>
    </location>
</feature>
<reference evidence="3" key="1">
    <citation type="submission" date="2022-11" db="UniProtKB">
        <authorList>
            <consortium name="WormBaseParasite"/>
        </authorList>
    </citation>
    <scope>IDENTIFICATION</scope>
</reference>
<evidence type="ECO:0000313" key="2">
    <source>
        <dbReference type="Proteomes" id="UP000887565"/>
    </source>
</evidence>
<sequence length="127" mass="14369">MSAFAATYFVLVLLLNVDRPVISKSLSRPPFIENDYDHLPFLDYQNIERLSPPAEHAYTFHGGSVYQLESPNVVVKDHVGRQVGSEWAPSPKFKRLASVPLKTGDYLHRQMRYCDGCDEGGAVYIRP</sequence>